<evidence type="ECO:0000313" key="3">
    <source>
        <dbReference type="Proteomes" id="UP000187203"/>
    </source>
</evidence>
<dbReference type="EMBL" id="AWUE01016054">
    <property type="protein sequence ID" value="OMO94424.1"/>
    <property type="molecule type" value="Genomic_DNA"/>
</dbReference>
<keyword evidence="3" id="KW-1185">Reference proteome</keyword>
<feature type="compositionally biased region" description="Acidic residues" evidence="1">
    <location>
        <begin position="25"/>
        <end position="39"/>
    </location>
</feature>
<evidence type="ECO:0000313" key="2">
    <source>
        <dbReference type="EMBL" id="OMO94424.1"/>
    </source>
</evidence>
<protein>
    <submittedName>
        <fullName evidence="2">Uncharacterized protein</fullName>
    </submittedName>
</protein>
<accession>A0A1R3JHX3</accession>
<organism evidence="2 3">
    <name type="scientific">Corchorus olitorius</name>
    <dbReference type="NCBI Taxonomy" id="93759"/>
    <lineage>
        <taxon>Eukaryota</taxon>
        <taxon>Viridiplantae</taxon>
        <taxon>Streptophyta</taxon>
        <taxon>Embryophyta</taxon>
        <taxon>Tracheophyta</taxon>
        <taxon>Spermatophyta</taxon>
        <taxon>Magnoliopsida</taxon>
        <taxon>eudicotyledons</taxon>
        <taxon>Gunneridae</taxon>
        <taxon>Pentapetalae</taxon>
        <taxon>rosids</taxon>
        <taxon>malvids</taxon>
        <taxon>Malvales</taxon>
        <taxon>Malvaceae</taxon>
        <taxon>Grewioideae</taxon>
        <taxon>Apeibeae</taxon>
        <taxon>Corchorus</taxon>
    </lineage>
</organism>
<feature type="region of interest" description="Disordered" evidence="1">
    <location>
        <begin position="15"/>
        <end position="39"/>
    </location>
</feature>
<dbReference type="AlphaFoldDB" id="A0A1R3JHX3"/>
<name>A0A1R3JHX3_9ROSI</name>
<dbReference type="Proteomes" id="UP000187203">
    <property type="component" value="Unassembled WGS sequence"/>
</dbReference>
<gene>
    <name evidence="2" type="ORF">COLO4_16348</name>
</gene>
<reference evidence="3" key="1">
    <citation type="submission" date="2013-09" db="EMBL/GenBank/DDBJ databases">
        <title>Corchorus olitorius genome sequencing.</title>
        <authorList>
            <person name="Alam M."/>
            <person name="Haque M.S."/>
            <person name="Islam M.S."/>
            <person name="Emdad E.M."/>
            <person name="Islam M.M."/>
            <person name="Ahmed B."/>
            <person name="Halim A."/>
            <person name="Hossen Q.M.M."/>
            <person name="Hossain M.Z."/>
            <person name="Ahmed R."/>
            <person name="Khan M.M."/>
            <person name="Islam R."/>
            <person name="Rashid M.M."/>
            <person name="Khan S.A."/>
            <person name="Rahman M.S."/>
            <person name="Alam M."/>
            <person name="Yahiya A.S."/>
            <person name="Khan M.S."/>
            <person name="Azam M.S."/>
            <person name="Haque T."/>
            <person name="Lashkar M.Z.H."/>
            <person name="Akhand A.I."/>
            <person name="Morshed G."/>
            <person name="Roy S."/>
            <person name="Uddin K.S."/>
            <person name="Rabeya T."/>
            <person name="Hossain A.S."/>
            <person name="Chowdhury A."/>
            <person name="Snigdha A.R."/>
            <person name="Mortoza M.S."/>
            <person name="Matin S.A."/>
            <person name="Hoque S.M.E."/>
            <person name="Islam M.K."/>
            <person name="Roy D.K."/>
            <person name="Haider R."/>
            <person name="Moosa M.M."/>
            <person name="Elias S.M."/>
            <person name="Hasan A.M."/>
            <person name="Jahan S."/>
            <person name="Shafiuddin M."/>
            <person name="Mahmood N."/>
            <person name="Shommy N.S."/>
        </authorList>
    </citation>
    <scope>NUCLEOTIDE SEQUENCE [LARGE SCALE GENOMIC DNA]</scope>
    <source>
        <strain evidence="3">cv. O-4</strain>
    </source>
</reference>
<sequence length="39" mass="4412">MQAMNPNVDLTRAYIGNHLQREVSEVDDPDPDEPVDTTQ</sequence>
<evidence type="ECO:0000256" key="1">
    <source>
        <dbReference type="SAM" id="MobiDB-lite"/>
    </source>
</evidence>
<comment type="caution">
    <text evidence="2">The sequence shown here is derived from an EMBL/GenBank/DDBJ whole genome shotgun (WGS) entry which is preliminary data.</text>
</comment>
<proteinExistence type="predicted"/>